<dbReference type="Proteomes" id="UP000805649">
    <property type="component" value="Unassembled WGS sequence"/>
</dbReference>
<sequence length="71" mass="7863">MHLSKAFLFLLPLIGASEALLCSCDRSTHASISCCDAKWNGYECEPTNREAYTTCCLDRFSTTTFCRDGSV</sequence>
<comment type="caution">
    <text evidence="1">The sequence shown here is derived from an EMBL/GenBank/DDBJ whole genome shotgun (WGS) entry which is preliminary data.</text>
</comment>
<name>A0ACC3YZ19_COLTU</name>
<reference evidence="1 2" key="1">
    <citation type="journal article" date="2020" name="Phytopathology">
        <title>Genome Sequence Resources of Colletotrichum truncatum, C. plurivorum, C. musicola, and C. sojae: Four Species Pathogenic to Soybean (Glycine max).</title>
        <authorList>
            <person name="Rogerio F."/>
            <person name="Boufleur T.R."/>
            <person name="Ciampi-Guillardi M."/>
            <person name="Sukno S.A."/>
            <person name="Thon M.R."/>
            <person name="Massola Junior N.S."/>
            <person name="Baroncelli R."/>
        </authorList>
    </citation>
    <scope>NUCLEOTIDE SEQUENCE [LARGE SCALE GENOMIC DNA]</scope>
    <source>
        <strain evidence="1 2">CMES1059</strain>
    </source>
</reference>
<evidence type="ECO:0000313" key="1">
    <source>
        <dbReference type="EMBL" id="KAL0937201.1"/>
    </source>
</evidence>
<protein>
    <submittedName>
        <fullName evidence="1">Uncharacterized protein</fullName>
    </submittedName>
</protein>
<gene>
    <name evidence="1" type="ORF">CTRU02_206932</name>
</gene>
<dbReference type="EMBL" id="VUJX02000004">
    <property type="protein sequence ID" value="KAL0937201.1"/>
    <property type="molecule type" value="Genomic_DNA"/>
</dbReference>
<organism evidence="1 2">
    <name type="scientific">Colletotrichum truncatum</name>
    <name type="common">Anthracnose fungus</name>
    <name type="synonym">Colletotrichum capsici</name>
    <dbReference type="NCBI Taxonomy" id="5467"/>
    <lineage>
        <taxon>Eukaryota</taxon>
        <taxon>Fungi</taxon>
        <taxon>Dikarya</taxon>
        <taxon>Ascomycota</taxon>
        <taxon>Pezizomycotina</taxon>
        <taxon>Sordariomycetes</taxon>
        <taxon>Hypocreomycetidae</taxon>
        <taxon>Glomerellales</taxon>
        <taxon>Glomerellaceae</taxon>
        <taxon>Colletotrichum</taxon>
        <taxon>Colletotrichum truncatum species complex</taxon>
    </lineage>
</organism>
<accession>A0ACC3YZ19</accession>
<evidence type="ECO:0000313" key="2">
    <source>
        <dbReference type="Proteomes" id="UP000805649"/>
    </source>
</evidence>
<proteinExistence type="predicted"/>
<keyword evidence="2" id="KW-1185">Reference proteome</keyword>